<dbReference type="SUPFAM" id="SSF53098">
    <property type="entry name" value="Ribonuclease H-like"/>
    <property type="match status" value="1"/>
</dbReference>
<dbReference type="CDD" id="cd06137">
    <property type="entry name" value="DEDDh_RNase"/>
    <property type="match status" value="1"/>
</dbReference>
<evidence type="ECO:0000313" key="7">
    <source>
        <dbReference type="Proteomes" id="UP001175000"/>
    </source>
</evidence>
<keyword evidence="1" id="KW-0540">Nuclease</keyword>
<evidence type="ECO:0000256" key="3">
    <source>
        <dbReference type="ARBA" id="ARBA00022839"/>
    </source>
</evidence>
<dbReference type="SMART" id="SM00479">
    <property type="entry name" value="EXOIII"/>
    <property type="match status" value="1"/>
</dbReference>
<feature type="compositionally biased region" description="Basic and acidic residues" evidence="4">
    <location>
        <begin position="307"/>
        <end position="332"/>
    </location>
</feature>
<keyword evidence="2" id="KW-0378">Hydrolase</keyword>
<feature type="domain" description="Exonuclease" evidence="5">
    <location>
        <begin position="89"/>
        <end position="264"/>
    </location>
</feature>
<keyword evidence="3" id="KW-0269">Exonuclease</keyword>
<reference evidence="6" key="1">
    <citation type="submission" date="2023-06" db="EMBL/GenBank/DDBJ databases">
        <title>Genome-scale phylogeny and comparative genomics of the fungal order Sordariales.</title>
        <authorList>
            <consortium name="Lawrence Berkeley National Laboratory"/>
            <person name="Hensen N."/>
            <person name="Bonometti L."/>
            <person name="Westerberg I."/>
            <person name="Brannstrom I.O."/>
            <person name="Guillou S."/>
            <person name="Cros-Aarteil S."/>
            <person name="Calhoun S."/>
            <person name="Haridas S."/>
            <person name="Kuo A."/>
            <person name="Mondo S."/>
            <person name="Pangilinan J."/>
            <person name="Riley R."/>
            <person name="Labutti K."/>
            <person name="Andreopoulos B."/>
            <person name="Lipzen A."/>
            <person name="Chen C."/>
            <person name="Yanf M."/>
            <person name="Daum C."/>
            <person name="Ng V."/>
            <person name="Clum A."/>
            <person name="Steindorff A."/>
            <person name="Ohm R."/>
            <person name="Martin F."/>
            <person name="Silar P."/>
            <person name="Natvig D."/>
            <person name="Lalanne C."/>
            <person name="Gautier V."/>
            <person name="Ament-Velasquez S.L."/>
            <person name="Kruys A."/>
            <person name="Hutchinson M.I."/>
            <person name="Powell A.J."/>
            <person name="Barry K."/>
            <person name="Miller A.N."/>
            <person name="Grigoriev I.V."/>
            <person name="Debuchy R."/>
            <person name="Gladieux P."/>
            <person name="Thoren M.H."/>
            <person name="Johannesson H."/>
        </authorList>
    </citation>
    <scope>NUCLEOTIDE SEQUENCE</scope>
    <source>
        <strain evidence="6">CBS 606.72</strain>
    </source>
</reference>
<dbReference type="AlphaFoldDB" id="A0AA39THF8"/>
<dbReference type="Proteomes" id="UP001175000">
    <property type="component" value="Unassembled WGS sequence"/>
</dbReference>
<comment type="caution">
    <text evidence="6">The sequence shown here is derived from an EMBL/GenBank/DDBJ whole genome shotgun (WGS) entry which is preliminary data.</text>
</comment>
<dbReference type="PANTHER" id="PTHR12801:SF114">
    <property type="entry name" value="EXONUCLEASE, PUTATIVE (AFU_ORTHOLOGUE AFUA_7G00870)-RELATED"/>
    <property type="match status" value="1"/>
</dbReference>
<dbReference type="GO" id="GO:0000027">
    <property type="term" value="P:ribosomal large subunit assembly"/>
    <property type="evidence" value="ECO:0007669"/>
    <property type="project" value="TreeGrafter"/>
</dbReference>
<protein>
    <submittedName>
        <fullName evidence="6">Ribonuclease H-like domain-containing protein</fullName>
    </submittedName>
</protein>
<dbReference type="InterPro" id="IPR012337">
    <property type="entry name" value="RNaseH-like_sf"/>
</dbReference>
<keyword evidence="7" id="KW-1185">Reference proteome</keyword>
<evidence type="ECO:0000256" key="4">
    <source>
        <dbReference type="SAM" id="MobiDB-lite"/>
    </source>
</evidence>
<dbReference type="InterPro" id="IPR047021">
    <property type="entry name" value="REXO1/3/4-like"/>
</dbReference>
<dbReference type="Pfam" id="PF00929">
    <property type="entry name" value="RNase_T"/>
    <property type="match status" value="1"/>
</dbReference>
<dbReference type="GO" id="GO:0004527">
    <property type="term" value="F:exonuclease activity"/>
    <property type="evidence" value="ECO:0007669"/>
    <property type="project" value="UniProtKB-KW"/>
</dbReference>
<dbReference type="Gene3D" id="3.30.420.10">
    <property type="entry name" value="Ribonuclease H-like superfamily/Ribonuclease H"/>
    <property type="match status" value="1"/>
</dbReference>
<proteinExistence type="predicted"/>
<sequence>MALRGVKLAEVARRLPLRHVNRSQIRMPVLREASDKEQFVARLANYVHPIDTLRTNHYRHLSPNWTTAQYPVEQFAPTPPSFDRRHARAVVAIDCEMVNVAALPPGTLGTRQEVGRLSAIDVLTGETLVDALVDPDVPVLRWNTKCSGISRRALQEAKSWGVHLHGWEGARTALWNHMSDGTILIGHALKNDLPLLRMWHTKVIDTAILTKMAMSPHLTEEWSLQKLSLSFLNRTIQAEGPHCSTVDALAAADIVKVIVENPGLLERWAKDADELIRDRNALRDINAVRHIFGFPRIPPGQYDPEESDKRPFRNLSERPRILRPKDIPERRWNPGMPGNSPSLETAPLALEGAQ</sequence>
<feature type="region of interest" description="Disordered" evidence="4">
    <location>
        <begin position="299"/>
        <end position="354"/>
    </location>
</feature>
<dbReference type="InterPro" id="IPR013520">
    <property type="entry name" value="Ribonucl_H"/>
</dbReference>
<evidence type="ECO:0000256" key="2">
    <source>
        <dbReference type="ARBA" id="ARBA00022801"/>
    </source>
</evidence>
<dbReference type="GO" id="GO:0006364">
    <property type="term" value="P:rRNA processing"/>
    <property type="evidence" value="ECO:0007669"/>
    <property type="project" value="TreeGrafter"/>
</dbReference>
<evidence type="ECO:0000259" key="5">
    <source>
        <dbReference type="SMART" id="SM00479"/>
    </source>
</evidence>
<dbReference type="EMBL" id="JAULSU010000007">
    <property type="protein sequence ID" value="KAK0611257.1"/>
    <property type="molecule type" value="Genomic_DNA"/>
</dbReference>
<name>A0AA39THF8_9PEZI</name>
<evidence type="ECO:0000313" key="6">
    <source>
        <dbReference type="EMBL" id="KAK0611257.1"/>
    </source>
</evidence>
<accession>A0AA39THF8</accession>
<dbReference type="PANTHER" id="PTHR12801">
    <property type="entry name" value="RNA EXONUCLEASE REXO1 / RECO3 FAMILY MEMBER-RELATED"/>
    <property type="match status" value="1"/>
</dbReference>
<dbReference type="GO" id="GO:0003676">
    <property type="term" value="F:nucleic acid binding"/>
    <property type="evidence" value="ECO:0007669"/>
    <property type="project" value="InterPro"/>
</dbReference>
<organism evidence="6 7">
    <name type="scientific">Immersiella caudata</name>
    <dbReference type="NCBI Taxonomy" id="314043"/>
    <lineage>
        <taxon>Eukaryota</taxon>
        <taxon>Fungi</taxon>
        <taxon>Dikarya</taxon>
        <taxon>Ascomycota</taxon>
        <taxon>Pezizomycotina</taxon>
        <taxon>Sordariomycetes</taxon>
        <taxon>Sordariomycetidae</taxon>
        <taxon>Sordariales</taxon>
        <taxon>Lasiosphaeriaceae</taxon>
        <taxon>Immersiella</taxon>
    </lineage>
</organism>
<dbReference type="InterPro" id="IPR036397">
    <property type="entry name" value="RNaseH_sf"/>
</dbReference>
<evidence type="ECO:0000256" key="1">
    <source>
        <dbReference type="ARBA" id="ARBA00022722"/>
    </source>
</evidence>
<gene>
    <name evidence="6" type="ORF">B0T14DRAFT_571168</name>
</gene>
<dbReference type="GO" id="GO:0005634">
    <property type="term" value="C:nucleus"/>
    <property type="evidence" value="ECO:0007669"/>
    <property type="project" value="TreeGrafter"/>
</dbReference>